<evidence type="ECO:0000313" key="1">
    <source>
        <dbReference type="EMBL" id="MCH7407813.1"/>
    </source>
</evidence>
<dbReference type="EMBL" id="JAKZGP010000001">
    <property type="protein sequence ID" value="MCH7407813.1"/>
    <property type="molecule type" value="Genomic_DNA"/>
</dbReference>
<accession>A0ABS9UVJ0</accession>
<evidence type="ECO:0000313" key="2">
    <source>
        <dbReference type="Proteomes" id="UP001165489"/>
    </source>
</evidence>
<organism evidence="1 2">
    <name type="scientific">Belliella filtrata</name>
    <dbReference type="NCBI Taxonomy" id="2923435"/>
    <lineage>
        <taxon>Bacteria</taxon>
        <taxon>Pseudomonadati</taxon>
        <taxon>Bacteroidota</taxon>
        <taxon>Cytophagia</taxon>
        <taxon>Cytophagales</taxon>
        <taxon>Cyclobacteriaceae</taxon>
        <taxon>Belliella</taxon>
    </lineage>
</organism>
<evidence type="ECO:0008006" key="3">
    <source>
        <dbReference type="Google" id="ProtNLM"/>
    </source>
</evidence>
<keyword evidence="2" id="KW-1185">Reference proteome</keyword>
<proteinExistence type="predicted"/>
<name>A0ABS9UVJ0_9BACT</name>
<comment type="caution">
    <text evidence="1">The sequence shown here is derived from an EMBL/GenBank/DDBJ whole genome shotgun (WGS) entry which is preliminary data.</text>
</comment>
<gene>
    <name evidence="1" type="ORF">MM239_00270</name>
</gene>
<sequence>MRRLLFLILLPGVITSCGSNQRSENLFGGDVMYDIVKVDSFDIPRENAVRILDFNESKRNYLGYDVINEEFVVLDYQGKELNSIKLQGEGPDEYNSLLTAASFSQDEEGYFLQSAGELIKYDTDWHVIERIKFSPKISVFLYSGPRFKVPYFMGENGTDFSFFASFFSGFSFHQFEKNEVLQEQKLLEYYSTSAKDLKSDLSLDMEYFNDSELEAQYFRPIQIFHLDQEEGLLYLTFKNSSILGIYDIFNGFELVSKISLDHESFLASNQARNVGVYKLDKHTIVLVYFMGKSEGEIQNLMDSNPDYLAHKDPACYSIMVVSLEGQERFEIAFPEEAEPHSEILSFRDGKLLMRIRESVEVEQDYSRYAIYELRRQED</sequence>
<dbReference type="RefSeq" id="WP_241345757.1">
    <property type="nucleotide sequence ID" value="NZ_JAKZGP010000001.1"/>
</dbReference>
<dbReference type="Proteomes" id="UP001165489">
    <property type="component" value="Unassembled WGS sequence"/>
</dbReference>
<protein>
    <recommendedName>
        <fullName evidence="3">TolB-like 6-blade propeller-like</fullName>
    </recommendedName>
</protein>
<reference evidence="1" key="1">
    <citation type="submission" date="2022-03" db="EMBL/GenBank/DDBJ databases">
        <title>De novo assembled genomes of Belliella spp. (Cyclobacteriaceae) strains.</title>
        <authorList>
            <person name="Szabo A."/>
            <person name="Korponai K."/>
            <person name="Felfoldi T."/>
        </authorList>
    </citation>
    <scope>NUCLEOTIDE SEQUENCE</scope>
    <source>
        <strain evidence="1">DSM 111904</strain>
    </source>
</reference>
<dbReference type="PROSITE" id="PS51257">
    <property type="entry name" value="PROKAR_LIPOPROTEIN"/>
    <property type="match status" value="1"/>
</dbReference>